<name>A0A9E8HKT0_9ALTE</name>
<sequence length="185" mass="20755">MNRIINNCEIAVVNEPTYSRNSSDNVRSYKHEYCRNNDYKHISAHGVIVGDIEHPDSSAIMLGVGGSTGVHEDSVTFNGNTIYVAAGDAIFALDFPSLELKWCRKVDFATCFGVYWLKEYNCLITWGELNVCRLTEEGREAWSASGPDVFTEGFEIDRGTIKITDFNNDIYHVNIETGDIVQLNT</sequence>
<dbReference type="InterPro" id="IPR011047">
    <property type="entry name" value="Quinoprotein_ADH-like_sf"/>
</dbReference>
<reference evidence="1" key="1">
    <citation type="submission" date="2022-07" db="EMBL/GenBank/DDBJ databases">
        <title>Alkalimarinus sp. nov., isolated from gut of a Alitta virens.</title>
        <authorList>
            <person name="Yang A.I."/>
            <person name="Shin N.-R."/>
        </authorList>
    </citation>
    <scope>NUCLEOTIDE SEQUENCE</scope>
    <source>
        <strain evidence="1">FA028</strain>
    </source>
</reference>
<gene>
    <name evidence="1" type="ORF">NNL22_16090</name>
</gene>
<dbReference type="RefSeq" id="WP_267267784.1">
    <property type="nucleotide sequence ID" value="NZ_CP101527.1"/>
</dbReference>
<protein>
    <submittedName>
        <fullName evidence="1">Uncharacterized protein</fullName>
    </submittedName>
</protein>
<dbReference type="SUPFAM" id="SSF50998">
    <property type="entry name" value="Quinoprotein alcohol dehydrogenase-like"/>
    <property type="match status" value="1"/>
</dbReference>
<accession>A0A9E8HKT0</accession>
<evidence type="ECO:0000313" key="2">
    <source>
        <dbReference type="Proteomes" id="UP001164472"/>
    </source>
</evidence>
<dbReference type="Proteomes" id="UP001164472">
    <property type="component" value="Chromosome"/>
</dbReference>
<evidence type="ECO:0000313" key="1">
    <source>
        <dbReference type="EMBL" id="UZW74523.1"/>
    </source>
</evidence>
<proteinExistence type="predicted"/>
<organism evidence="1 2">
    <name type="scientific">Alkalimarinus sediminis</name>
    <dbReference type="NCBI Taxonomy" id="1632866"/>
    <lineage>
        <taxon>Bacteria</taxon>
        <taxon>Pseudomonadati</taxon>
        <taxon>Pseudomonadota</taxon>
        <taxon>Gammaproteobacteria</taxon>
        <taxon>Alteromonadales</taxon>
        <taxon>Alteromonadaceae</taxon>
        <taxon>Alkalimarinus</taxon>
    </lineage>
</organism>
<keyword evidence="2" id="KW-1185">Reference proteome</keyword>
<dbReference type="AlphaFoldDB" id="A0A9E8HKT0"/>
<dbReference type="KEGG" id="asem:NNL22_16090"/>
<dbReference type="EMBL" id="CP101527">
    <property type="protein sequence ID" value="UZW74523.1"/>
    <property type="molecule type" value="Genomic_DNA"/>
</dbReference>